<dbReference type="Proteomes" id="UP000326396">
    <property type="component" value="Linkage Group LG4"/>
</dbReference>
<proteinExistence type="predicted"/>
<sequence>MSLTSASRKNGLKSQFCLEDAILILPFDDFDHTHTQNQHPIHQNINFEGSSRFRSNQGTFLQVWIIFLPAELRLDRNLSSKIINNINYLMTIKAMSLTLDVQKDSVRYHCEVRKEGKEEKLAECAKAQKMIFERHRTRSSRKCVMKVPAAVGQNMRTAVKGAAYAYDGLNDLNQVTISPVKEQACRLCVASSVKEILGMLELSAAR</sequence>
<dbReference type="OrthoDB" id="2410195at2759"/>
<dbReference type="EMBL" id="SZYD01000014">
    <property type="protein sequence ID" value="KAD4179904.1"/>
    <property type="molecule type" value="Genomic_DNA"/>
</dbReference>
<evidence type="ECO:0000313" key="1">
    <source>
        <dbReference type="EMBL" id="KAD4179904.1"/>
    </source>
</evidence>
<accession>A0A5N6N177</accession>
<keyword evidence="2" id="KW-1185">Reference proteome</keyword>
<protein>
    <submittedName>
        <fullName evidence="1">Uncharacterized protein</fullName>
    </submittedName>
</protein>
<dbReference type="AlphaFoldDB" id="A0A5N6N177"/>
<organism evidence="1 2">
    <name type="scientific">Mikania micrantha</name>
    <name type="common">bitter vine</name>
    <dbReference type="NCBI Taxonomy" id="192012"/>
    <lineage>
        <taxon>Eukaryota</taxon>
        <taxon>Viridiplantae</taxon>
        <taxon>Streptophyta</taxon>
        <taxon>Embryophyta</taxon>
        <taxon>Tracheophyta</taxon>
        <taxon>Spermatophyta</taxon>
        <taxon>Magnoliopsida</taxon>
        <taxon>eudicotyledons</taxon>
        <taxon>Gunneridae</taxon>
        <taxon>Pentapetalae</taxon>
        <taxon>asterids</taxon>
        <taxon>campanulids</taxon>
        <taxon>Asterales</taxon>
        <taxon>Asteraceae</taxon>
        <taxon>Asteroideae</taxon>
        <taxon>Heliantheae alliance</taxon>
        <taxon>Eupatorieae</taxon>
        <taxon>Mikania</taxon>
    </lineage>
</organism>
<name>A0A5N6N177_9ASTR</name>
<comment type="caution">
    <text evidence="1">The sequence shown here is derived from an EMBL/GenBank/DDBJ whole genome shotgun (WGS) entry which is preliminary data.</text>
</comment>
<evidence type="ECO:0000313" key="2">
    <source>
        <dbReference type="Proteomes" id="UP000326396"/>
    </source>
</evidence>
<reference evidence="1 2" key="1">
    <citation type="submission" date="2019-05" db="EMBL/GenBank/DDBJ databases">
        <title>Mikania micrantha, genome provides insights into the molecular mechanism of rapid growth.</title>
        <authorList>
            <person name="Liu B."/>
        </authorList>
    </citation>
    <scope>NUCLEOTIDE SEQUENCE [LARGE SCALE GENOMIC DNA]</scope>
    <source>
        <strain evidence="1">NLD-2019</strain>
        <tissue evidence="1">Leaf</tissue>
    </source>
</reference>
<gene>
    <name evidence="1" type="ORF">E3N88_28495</name>
</gene>